<proteinExistence type="predicted"/>
<comment type="caution">
    <text evidence="1">The sequence shown here is derived from an EMBL/GenBank/DDBJ whole genome shotgun (WGS) entry which is preliminary data.</text>
</comment>
<evidence type="ECO:0000313" key="1">
    <source>
        <dbReference type="EMBL" id="TXG77928.1"/>
    </source>
</evidence>
<dbReference type="AlphaFoldDB" id="A0A5C7J9P0"/>
<accession>A0A5C7J9P0</accession>
<name>A0A5C7J9P0_9BACT</name>
<dbReference type="Proteomes" id="UP000321026">
    <property type="component" value="Unassembled WGS sequence"/>
</dbReference>
<gene>
    <name evidence="1" type="ORF">E6Q11_01990</name>
</gene>
<dbReference type="EMBL" id="SSDS01000033">
    <property type="protein sequence ID" value="TXG77928.1"/>
    <property type="molecule type" value="Genomic_DNA"/>
</dbReference>
<protein>
    <submittedName>
        <fullName evidence="1">Uncharacterized protein</fullName>
    </submittedName>
</protein>
<evidence type="ECO:0000313" key="2">
    <source>
        <dbReference type="Proteomes" id="UP000321026"/>
    </source>
</evidence>
<reference evidence="1 2" key="1">
    <citation type="submission" date="2018-09" db="EMBL/GenBank/DDBJ databases">
        <title>Metagenome Assembled Genomes from an Advanced Water Purification Facility.</title>
        <authorList>
            <person name="Stamps B.W."/>
            <person name="Spear J.R."/>
        </authorList>
    </citation>
    <scope>NUCLEOTIDE SEQUENCE [LARGE SCALE GENOMIC DNA]</scope>
    <source>
        <strain evidence="1">Bin_63_2</strain>
    </source>
</reference>
<organism evidence="1 2">
    <name type="scientific">Candidatus Dojkabacteria bacterium</name>
    <dbReference type="NCBI Taxonomy" id="2099670"/>
    <lineage>
        <taxon>Bacteria</taxon>
        <taxon>Candidatus Dojkabacteria</taxon>
    </lineage>
</organism>
<sequence length="159" mass="18233">MTAEREPREPYPLEGKYIVYSYVESSEGYVEEFLVLYKFTGGRYEGLVTPFNFGTGDPDALDDRTIEYLLMNDIKEVYDVFSLHGEMPIRSGSVVFTDDRVEEEDHDEDEFVPLGSDNWCEFKLNLDDAHVGLLRDAGIQINKVRFDEDGGIIITPDEE</sequence>